<feature type="transmembrane region" description="Helical" evidence="1">
    <location>
        <begin position="45"/>
        <end position="63"/>
    </location>
</feature>
<dbReference type="RefSeq" id="WP_180549972.1">
    <property type="nucleotide sequence ID" value="NZ_JACCKX010000001.1"/>
</dbReference>
<evidence type="ECO:0000313" key="2">
    <source>
        <dbReference type="EMBL" id="NZA01507.1"/>
    </source>
</evidence>
<keyword evidence="1" id="KW-0812">Transmembrane</keyword>
<gene>
    <name evidence="2" type="ORF">H0I39_06520</name>
</gene>
<dbReference type="PANTHER" id="PTHR23028:SF53">
    <property type="entry name" value="ACYL_TRANSF_3 DOMAIN-CONTAINING PROTEIN"/>
    <property type="match status" value="1"/>
</dbReference>
<dbReference type="Proteomes" id="UP000589716">
    <property type="component" value="Unassembled WGS sequence"/>
</dbReference>
<dbReference type="AlphaFoldDB" id="A0A853IVG2"/>
<reference evidence="2 3" key="1">
    <citation type="submission" date="2020-07" db="EMBL/GenBank/DDBJ databases">
        <authorList>
            <person name="Maaloum M."/>
        </authorList>
    </citation>
    <scope>NUCLEOTIDE SEQUENCE [LARGE SCALE GENOMIC DNA]</scope>
    <source>
        <strain evidence="2 3">GCS-AN-3</strain>
    </source>
</reference>
<sequence>MFAIEWLFVLSGFLIGSMMIRSFEARDGWWASARDFWLRRWFRTIPNYYLFLALNAALAWWGIEEGRFDWSFAVFSQNLAWAQEKPLFFAEAWSLALDEWFYFLMPILIGVVAWMRHLERRHLFWAVALVLILIPSVLRSIITPPAHFFEWDDHVRRVTIMHLDATGWAWRRPSSTAGMAPGGESPGLQGADRCSVAAWGSGRHVLLHARRLARLCRRALQRSGAHCRPLRGGRADAAVALQSPGAVTCPAPAGGQGR</sequence>
<evidence type="ECO:0000313" key="3">
    <source>
        <dbReference type="Proteomes" id="UP000589716"/>
    </source>
</evidence>
<protein>
    <recommendedName>
        <fullName evidence="4">Acyltransferase 3 domain-containing protein</fullName>
    </recommendedName>
</protein>
<dbReference type="GO" id="GO:0016020">
    <property type="term" value="C:membrane"/>
    <property type="evidence" value="ECO:0007669"/>
    <property type="project" value="TreeGrafter"/>
</dbReference>
<dbReference type="GO" id="GO:0000271">
    <property type="term" value="P:polysaccharide biosynthetic process"/>
    <property type="evidence" value="ECO:0007669"/>
    <property type="project" value="TreeGrafter"/>
</dbReference>
<comment type="caution">
    <text evidence="2">The sequence shown here is derived from an EMBL/GenBank/DDBJ whole genome shotgun (WGS) entry which is preliminary data.</text>
</comment>
<dbReference type="EMBL" id="JACCKX010000001">
    <property type="protein sequence ID" value="NZA01507.1"/>
    <property type="molecule type" value="Genomic_DNA"/>
</dbReference>
<dbReference type="PANTHER" id="PTHR23028">
    <property type="entry name" value="ACETYLTRANSFERASE"/>
    <property type="match status" value="1"/>
</dbReference>
<organism evidence="2 3">
    <name type="scientific">Ottowia beijingensis</name>
    <dbReference type="NCBI Taxonomy" id="1207057"/>
    <lineage>
        <taxon>Bacteria</taxon>
        <taxon>Pseudomonadati</taxon>
        <taxon>Pseudomonadota</taxon>
        <taxon>Betaproteobacteria</taxon>
        <taxon>Burkholderiales</taxon>
        <taxon>Comamonadaceae</taxon>
        <taxon>Ottowia</taxon>
    </lineage>
</organism>
<name>A0A853IVG2_9BURK</name>
<accession>A0A853IVG2</accession>
<keyword evidence="1" id="KW-0472">Membrane</keyword>
<evidence type="ECO:0000256" key="1">
    <source>
        <dbReference type="SAM" id="Phobius"/>
    </source>
</evidence>
<evidence type="ECO:0008006" key="4">
    <source>
        <dbReference type="Google" id="ProtNLM"/>
    </source>
</evidence>
<dbReference type="InterPro" id="IPR050879">
    <property type="entry name" value="Acyltransferase_3"/>
</dbReference>
<feature type="transmembrane region" description="Helical" evidence="1">
    <location>
        <begin position="123"/>
        <end position="142"/>
    </location>
</feature>
<keyword evidence="1" id="KW-1133">Transmembrane helix</keyword>
<proteinExistence type="predicted"/>
<feature type="transmembrane region" description="Helical" evidence="1">
    <location>
        <begin position="6"/>
        <end position="24"/>
    </location>
</feature>
<feature type="transmembrane region" description="Helical" evidence="1">
    <location>
        <begin position="100"/>
        <end position="116"/>
    </location>
</feature>
<keyword evidence="3" id="KW-1185">Reference proteome</keyword>